<dbReference type="Proteomes" id="UP000187651">
    <property type="component" value="Unassembled WGS sequence"/>
</dbReference>
<evidence type="ECO:0000256" key="2">
    <source>
        <dbReference type="ARBA" id="ARBA00023027"/>
    </source>
</evidence>
<dbReference type="InterPro" id="IPR006140">
    <property type="entry name" value="D-isomer_DH_NAD-bd"/>
</dbReference>
<keyword evidence="1" id="KW-0560">Oxidoreductase</keyword>
<proteinExistence type="predicted"/>
<evidence type="ECO:0000313" key="4">
    <source>
        <dbReference type="EMBL" id="SDM90216.1"/>
    </source>
</evidence>
<organism evidence="4 5">
    <name type="scientific">Lachnospira pectinoschiza</name>
    <dbReference type="NCBI Taxonomy" id="28052"/>
    <lineage>
        <taxon>Bacteria</taxon>
        <taxon>Bacillati</taxon>
        <taxon>Bacillota</taxon>
        <taxon>Clostridia</taxon>
        <taxon>Lachnospirales</taxon>
        <taxon>Lachnospiraceae</taxon>
        <taxon>Lachnospira</taxon>
    </lineage>
</organism>
<dbReference type="GO" id="GO:0016491">
    <property type="term" value="F:oxidoreductase activity"/>
    <property type="evidence" value="ECO:0007669"/>
    <property type="project" value="UniProtKB-KW"/>
</dbReference>
<dbReference type="CDD" id="cd05300">
    <property type="entry name" value="2-Hacid_dh_1"/>
    <property type="match status" value="1"/>
</dbReference>
<name>A0A1G9X190_9FIRM</name>
<keyword evidence="5" id="KW-1185">Reference proteome</keyword>
<evidence type="ECO:0000256" key="1">
    <source>
        <dbReference type="ARBA" id="ARBA00023002"/>
    </source>
</evidence>
<keyword evidence="2" id="KW-0520">NAD</keyword>
<dbReference type="GO" id="GO:0051287">
    <property type="term" value="F:NAD binding"/>
    <property type="evidence" value="ECO:0007669"/>
    <property type="project" value="InterPro"/>
</dbReference>
<dbReference type="PANTHER" id="PTHR43333:SF1">
    <property type="entry name" value="D-ISOMER SPECIFIC 2-HYDROXYACID DEHYDROGENASE NAD-BINDING DOMAIN-CONTAINING PROTEIN"/>
    <property type="match status" value="1"/>
</dbReference>
<evidence type="ECO:0000313" key="5">
    <source>
        <dbReference type="Proteomes" id="UP000187651"/>
    </source>
</evidence>
<dbReference type="SUPFAM" id="SSF51735">
    <property type="entry name" value="NAD(P)-binding Rossmann-fold domains"/>
    <property type="match status" value="1"/>
</dbReference>
<dbReference type="Pfam" id="PF02826">
    <property type="entry name" value="2-Hacid_dh_C"/>
    <property type="match status" value="1"/>
</dbReference>
<reference evidence="5" key="1">
    <citation type="submission" date="2016-10" db="EMBL/GenBank/DDBJ databases">
        <authorList>
            <person name="Varghese N."/>
            <person name="Submissions S."/>
        </authorList>
    </citation>
    <scope>NUCLEOTIDE SEQUENCE [LARGE SCALE GENOMIC DNA]</scope>
    <source>
        <strain evidence="5">M83</strain>
    </source>
</reference>
<accession>A0A1G9X190</accession>
<dbReference type="EMBL" id="FNHZ01000003">
    <property type="protein sequence ID" value="SDM90216.1"/>
    <property type="molecule type" value="Genomic_DNA"/>
</dbReference>
<dbReference type="InterPro" id="IPR036291">
    <property type="entry name" value="NAD(P)-bd_dom_sf"/>
</dbReference>
<dbReference type="OrthoDB" id="9805416at2"/>
<dbReference type="AlphaFoldDB" id="A0A1G9X190"/>
<evidence type="ECO:0000259" key="3">
    <source>
        <dbReference type="Pfam" id="PF02826"/>
    </source>
</evidence>
<dbReference type="RefSeq" id="WP_074521553.1">
    <property type="nucleotide sequence ID" value="NZ_FNHZ01000003.1"/>
</dbReference>
<dbReference type="Gene3D" id="3.40.50.720">
    <property type="entry name" value="NAD(P)-binding Rossmann-like Domain"/>
    <property type="match status" value="2"/>
</dbReference>
<gene>
    <name evidence="4" type="ORF">SAMN05216544_1416</name>
</gene>
<sequence>MKIAVINPSFNETTKSQIETEAKKLNFKIDFYKNEGEASGHISDADIVFGYIPSIVSECKQMSWLALPFAGVEVFLKPRVLRDDVILTNSSGAYGLIISEHIVMVLLMLLRKEAGFVKGQLEHVWEAPVWQRTIKNSRIVILGCGDIGGNTAKRLVAFEPKEIVGVTRSGKVRDAFSHYFNSIENVSNLENVLKPDDIVIMAMPATKETNKLMGRKELDKIGANGIVINVGRGQALDQELLVNKLNRGELYGAALDVFSQEPINKDSKLWDTHNLLITPHIAGKLTNDYTIEVCVKIFLENLKRFAKGEKLTHVVDRVKEY</sequence>
<protein>
    <submittedName>
        <fullName evidence="4">Phosphoglycerate dehydrogenase</fullName>
    </submittedName>
</protein>
<dbReference type="PANTHER" id="PTHR43333">
    <property type="entry name" value="2-HACID_DH_C DOMAIN-CONTAINING PROTEIN"/>
    <property type="match status" value="1"/>
</dbReference>
<feature type="domain" description="D-isomer specific 2-hydroxyacid dehydrogenase NAD-binding" evidence="3">
    <location>
        <begin position="104"/>
        <end position="282"/>
    </location>
</feature>